<dbReference type="InterPro" id="IPR011009">
    <property type="entry name" value="Kinase-like_dom_sf"/>
</dbReference>
<dbReference type="PANTHER" id="PTHR48055:SF46">
    <property type="entry name" value="LEUCINE-RICH REPEAT SERINE_THREONINE-PROTEIN KINASE 1"/>
    <property type="match status" value="1"/>
</dbReference>
<sequence length="116" mass="13389">MGTFGYIDPTYLRTGLVTEYTDVFSFGILMLVLLMGRPADFFRSNGVHCDILNYVQELQQRGEPIEFGNDTNDMRPGQMKMFLELALRCCKKRNKDRPKMILVAKEINLIEKSLDC</sequence>
<evidence type="ECO:0008006" key="4">
    <source>
        <dbReference type="Google" id="ProtNLM"/>
    </source>
</evidence>
<dbReference type="Gene3D" id="1.10.510.10">
    <property type="entry name" value="Transferase(Phosphotransferase) domain 1"/>
    <property type="match status" value="1"/>
</dbReference>
<dbReference type="OrthoDB" id="1105505at2759"/>
<accession>A0A087GYN8</accession>
<dbReference type="InterPro" id="IPR051564">
    <property type="entry name" value="LRR_receptor-like_kinase"/>
</dbReference>
<evidence type="ECO:0000313" key="3">
    <source>
        <dbReference type="Proteomes" id="UP000029120"/>
    </source>
</evidence>
<dbReference type="EMBL" id="CM002873">
    <property type="protein sequence ID" value="KFK34990.1"/>
    <property type="molecule type" value="Genomic_DNA"/>
</dbReference>
<gene>
    <name evidence="2" type="ordered locus">AALP_Aa5g219900</name>
</gene>
<dbReference type="GO" id="GO:0016020">
    <property type="term" value="C:membrane"/>
    <property type="evidence" value="ECO:0007669"/>
    <property type="project" value="TreeGrafter"/>
</dbReference>
<dbReference type="Proteomes" id="UP000029120">
    <property type="component" value="Chromosome 5"/>
</dbReference>
<dbReference type="AlphaFoldDB" id="A0A087GYN8"/>
<protein>
    <recommendedName>
        <fullName evidence="4">Protein kinase domain-containing protein</fullName>
    </recommendedName>
</protein>
<proteinExistence type="predicted"/>
<keyword evidence="1" id="KW-0812">Transmembrane</keyword>
<organism evidence="2 3">
    <name type="scientific">Arabis alpina</name>
    <name type="common">Alpine rock-cress</name>
    <dbReference type="NCBI Taxonomy" id="50452"/>
    <lineage>
        <taxon>Eukaryota</taxon>
        <taxon>Viridiplantae</taxon>
        <taxon>Streptophyta</taxon>
        <taxon>Embryophyta</taxon>
        <taxon>Tracheophyta</taxon>
        <taxon>Spermatophyta</taxon>
        <taxon>Magnoliopsida</taxon>
        <taxon>eudicotyledons</taxon>
        <taxon>Gunneridae</taxon>
        <taxon>Pentapetalae</taxon>
        <taxon>rosids</taxon>
        <taxon>malvids</taxon>
        <taxon>Brassicales</taxon>
        <taxon>Brassicaceae</taxon>
        <taxon>Arabideae</taxon>
        <taxon>Arabis</taxon>
    </lineage>
</organism>
<evidence type="ECO:0000313" key="2">
    <source>
        <dbReference type="EMBL" id="KFK34990.1"/>
    </source>
</evidence>
<keyword evidence="1" id="KW-1133">Transmembrane helix</keyword>
<dbReference type="eggNOG" id="KOG1187">
    <property type="taxonomic scope" value="Eukaryota"/>
</dbReference>
<keyword evidence="3" id="KW-1185">Reference proteome</keyword>
<feature type="transmembrane region" description="Helical" evidence="1">
    <location>
        <begin position="20"/>
        <end position="36"/>
    </location>
</feature>
<reference evidence="3" key="1">
    <citation type="journal article" date="2015" name="Nat. Plants">
        <title>Genome expansion of Arabis alpina linked with retrotransposition and reduced symmetric DNA methylation.</title>
        <authorList>
            <person name="Willing E.M."/>
            <person name="Rawat V."/>
            <person name="Mandakova T."/>
            <person name="Maumus F."/>
            <person name="James G.V."/>
            <person name="Nordstroem K.J."/>
            <person name="Becker C."/>
            <person name="Warthmann N."/>
            <person name="Chica C."/>
            <person name="Szarzynska B."/>
            <person name="Zytnicki M."/>
            <person name="Albani M.C."/>
            <person name="Kiefer C."/>
            <person name="Bergonzi S."/>
            <person name="Castaings L."/>
            <person name="Mateos J.L."/>
            <person name="Berns M.C."/>
            <person name="Bujdoso N."/>
            <person name="Piofczyk T."/>
            <person name="de Lorenzo L."/>
            <person name="Barrero-Sicilia C."/>
            <person name="Mateos I."/>
            <person name="Piednoel M."/>
            <person name="Hagmann J."/>
            <person name="Chen-Min-Tao R."/>
            <person name="Iglesias-Fernandez R."/>
            <person name="Schuster S.C."/>
            <person name="Alonso-Blanco C."/>
            <person name="Roudier F."/>
            <person name="Carbonero P."/>
            <person name="Paz-Ares J."/>
            <person name="Davis S.J."/>
            <person name="Pecinka A."/>
            <person name="Quesneville H."/>
            <person name="Colot V."/>
            <person name="Lysak M.A."/>
            <person name="Weigel D."/>
            <person name="Coupland G."/>
            <person name="Schneeberger K."/>
        </authorList>
    </citation>
    <scope>NUCLEOTIDE SEQUENCE [LARGE SCALE GENOMIC DNA]</scope>
    <source>
        <strain evidence="3">cv. Pajares</strain>
    </source>
</reference>
<keyword evidence="1" id="KW-0472">Membrane</keyword>
<dbReference type="OMA" id="FRSNGVH"/>
<name>A0A087GYN8_ARAAL</name>
<evidence type="ECO:0000256" key="1">
    <source>
        <dbReference type="SAM" id="Phobius"/>
    </source>
</evidence>
<dbReference type="Gramene" id="KFK34990">
    <property type="protein sequence ID" value="KFK34990"/>
    <property type="gene ID" value="AALP_AA5G219900"/>
</dbReference>
<dbReference type="SUPFAM" id="SSF56112">
    <property type="entry name" value="Protein kinase-like (PK-like)"/>
    <property type="match status" value="1"/>
</dbReference>
<dbReference type="PANTHER" id="PTHR48055">
    <property type="entry name" value="LEUCINE-RICH REPEAT RECEPTOR PROTEIN KINASE EMS1"/>
    <property type="match status" value="1"/>
</dbReference>